<dbReference type="AlphaFoldDB" id="A0A8E2VJA4"/>
<comment type="caution">
    <text evidence="2">The sequence shown here is derived from an EMBL/GenBank/DDBJ whole genome shotgun (WGS) entry which is preliminary data.</text>
</comment>
<evidence type="ECO:0000256" key="1">
    <source>
        <dbReference type="SAM" id="MobiDB-lite"/>
    </source>
</evidence>
<dbReference type="Proteomes" id="UP000244037">
    <property type="component" value="Unassembled WGS sequence"/>
</dbReference>
<name>A0A8E2VJA4_9RHOB</name>
<protein>
    <submittedName>
        <fullName evidence="2">Uncharacterized protein</fullName>
    </submittedName>
</protein>
<reference evidence="2 3" key="1">
    <citation type="submission" date="2018-04" db="EMBL/GenBank/DDBJ databases">
        <title>Genomic Encyclopedia of Archaeal and Bacterial Type Strains, Phase II (KMG-II): from individual species to whole genera.</title>
        <authorList>
            <person name="Goeker M."/>
        </authorList>
    </citation>
    <scope>NUCLEOTIDE SEQUENCE [LARGE SCALE GENOMIC DNA]</scope>
    <source>
        <strain evidence="2 3">DSM 19783</strain>
    </source>
</reference>
<dbReference type="RefSeq" id="WP_108027260.1">
    <property type="nucleotide sequence ID" value="NZ_QAYC01000007.1"/>
</dbReference>
<organism evidence="2 3">
    <name type="scientific">Rhodovulum kholense</name>
    <dbReference type="NCBI Taxonomy" id="453584"/>
    <lineage>
        <taxon>Bacteria</taxon>
        <taxon>Pseudomonadati</taxon>
        <taxon>Pseudomonadota</taxon>
        <taxon>Alphaproteobacteria</taxon>
        <taxon>Rhodobacterales</taxon>
        <taxon>Paracoccaceae</taxon>
        <taxon>Rhodovulum</taxon>
    </lineage>
</organism>
<accession>A0A8E2VJA4</accession>
<evidence type="ECO:0000313" key="2">
    <source>
        <dbReference type="EMBL" id="PTW49623.1"/>
    </source>
</evidence>
<keyword evidence="3" id="KW-1185">Reference proteome</keyword>
<feature type="region of interest" description="Disordered" evidence="1">
    <location>
        <begin position="1"/>
        <end position="21"/>
    </location>
</feature>
<dbReference type="OrthoDB" id="9963450at2"/>
<sequence length="110" mass="11362">MTRDPERPEAEPARPDPDRFDSDLARLLARPEDEDTAELSRAVLSRLAAPPARGASAGEVLSEPLPWAAGFGGLLLAAAALGYALLPGASGEEVILWALLGDLSAGIGGF</sequence>
<dbReference type="EMBL" id="QAYC01000007">
    <property type="protein sequence ID" value="PTW49623.1"/>
    <property type="molecule type" value="Genomic_DNA"/>
</dbReference>
<gene>
    <name evidence="2" type="ORF">C8N38_107145</name>
</gene>
<proteinExistence type="predicted"/>
<evidence type="ECO:0000313" key="3">
    <source>
        <dbReference type="Proteomes" id="UP000244037"/>
    </source>
</evidence>